<dbReference type="InterPro" id="IPR003607">
    <property type="entry name" value="HD/PDEase_dom"/>
</dbReference>
<evidence type="ECO:0000313" key="3">
    <source>
        <dbReference type="Proteomes" id="UP000199382"/>
    </source>
</evidence>
<gene>
    <name evidence="2" type="ORF">SAMN04488026_100216</name>
</gene>
<dbReference type="PANTHER" id="PTHR46246">
    <property type="entry name" value="GUANOSINE-3',5'-BIS(DIPHOSPHATE) 3'-PYROPHOSPHOHYDROLASE MESH1"/>
    <property type="match status" value="1"/>
</dbReference>
<sequence length="299" mass="33211">MSQDILTLSRALSFAAETHRNQRRKGAAQEPYINHLIEVMELVARATGGEDTELLVAALLHDVIEDAKLPAEEIEAEFGTRVARMVVENTDDMRLPKPKRRAERIAGMPHKLADSRTIKMADVISNLRSVVISAPAGWDVERKLGYLNACRRLVDAGRGANAELEALFDETAAEAEAALRGDVPMNVEGRAEALRHLEVEIGQKVHLVYLPNTQMRWLTGADIQKFAQEADIFFPSAAIHEAHATFDGKLRKILLARIRTGDSDAVVAFGQRLCRAFEQEFVGIEVGGRYIRVYVDDTD</sequence>
<evidence type="ECO:0000313" key="2">
    <source>
        <dbReference type="EMBL" id="SDI32697.1"/>
    </source>
</evidence>
<dbReference type="SMART" id="SM00471">
    <property type="entry name" value="HDc"/>
    <property type="match status" value="1"/>
</dbReference>
<organism evidence="2 3">
    <name type="scientific">Aliiruegeria lutimaris</name>
    <dbReference type="NCBI Taxonomy" id="571298"/>
    <lineage>
        <taxon>Bacteria</taxon>
        <taxon>Pseudomonadati</taxon>
        <taxon>Pseudomonadota</taxon>
        <taxon>Alphaproteobacteria</taxon>
        <taxon>Rhodobacterales</taxon>
        <taxon>Roseobacteraceae</taxon>
        <taxon>Aliiruegeria</taxon>
    </lineage>
</organism>
<feature type="domain" description="HD/PDEase" evidence="1">
    <location>
        <begin position="28"/>
        <end position="136"/>
    </location>
</feature>
<dbReference type="STRING" id="571298.SAMN04488026_100216"/>
<dbReference type="Proteomes" id="UP000199382">
    <property type="component" value="Unassembled WGS sequence"/>
</dbReference>
<dbReference type="CDD" id="cd00077">
    <property type="entry name" value="HDc"/>
    <property type="match status" value="1"/>
</dbReference>
<keyword evidence="3" id="KW-1185">Reference proteome</keyword>
<dbReference type="AlphaFoldDB" id="A0A1G8JNU9"/>
<dbReference type="Gene3D" id="1.10.3210.10">
    <property type="entry name" value="Hypothetical protein af1432"/>
    <property type="match status" value="1"/>
</dbReference>
<dbReference type="PANTHER" id="PTHR46246:SF1">
    <property type="entry name" value="GUANOSINE-3',5'-BIS(DIPHOSPHATE) 3'-PYROPHOSPHOHYDROLASE MESH1"/>
    <property type="match status" value="1"/>
</dbReference>
<dbReference type="OrthoDB" id="9802385at2"/>
<reference evidence="2 3" key="1">
    <citation type="submission" date="2016-10" db="EMBL/GenBank/DDBJ databases">
        <authorList>
            <person name="de Groot N.N."/>
        </authorList>
    </citation>
    <scope>NUCLEOTIDE SEQUENCE [LARGE SCALE GENOMIC DNA]</scope>
    <source>
        <strain evidence="2 3">DSM 25294</strain>
    </source>
</reference>
<evidence type="ECO:0000259" key="1">
    <source>
        <dbReference type="SMART" id="SM00471"/>
    </source>
</evidence>
<dbReference type="Pfam" id="PF13328">
    <property type="entry name" value="HD_4"/>
    <property type="match status" value="1"/>
</dbReference>
<protein>
    <submittedName>
        <fullName evidence="2">HD domain-containing protein</fullName>
    </submittedName>
</protein>
<accession>A0A1G8JNU9</accession>
<dbReference type="InterPro" id="IPR052194">
    <property type="entry name" value="MESH1"/>
</dbReference>
<dbReference type="GO" id="GO:0008893">
    <property type="term" value="F:guanosine-3',5'-bis(diphosphate) 3'-diphosphatase activity"/>
    <property type="evidence" value="ECO:0007669"/>
    <property type="project" value="TreeGrafter"/>
</dbReference>
<dbReference type="RefSeq" id="WP_093147962.1">
    <property type="nucleotide sequence ID" value="NZ_FNEK01000002.1"/>
</dbReference>
<name>A0A1G8JNU9_9RHOB</name>
<dbReference type="EMBL" id="FNEK01000002">
    <property type="protein sequence ID" value="SDI32697.1"/>
    <property type="molecule type" value="Genomic_DNA"/>
</dbReference>
<dbReference type="SUPFAM" id="SSF109604">
    <property type="entry name" value="HD-domain/PDEase-like"/>
    <property type="match status" value="1"/>
</dbReference>
<proteinExistence type="predicted"/>